<proteinExistence type="predicted"/>
<protein>
    <submittedName>
        <fullName evidence="2">Aldo/keto reductase</fullName>
    </submittedName>
</protein>
<evidence type="ECO:0000259" key="1">
    <source>
        <dbReference type="Pfam" id="PF00248"/>
    </source>
</evidence>
<dbReference type="Gene3D" id="3.20.20.100">
    <property type="entry name" value="NADP-dependent oxidoreductase domain"/>
    <property type="match status" value="1"/>
</dbReference>
<dbReference type="InterPro" id="IPR036812">
    <property type="entry name" value="NAD(P)_OxRdtase_dom_sf"/>
</dbReference>
<evidence type="ECO:0000313" key="3">
    <source>
        <dbReference type="Proteomes" id="UP000682416"/>
    </source>
</evidence>
<evidence type="ECO:0000313" key="2">
    <source>
        <dbReference type="EMBL" id="QVJ01007.1"/>
    </source>
</evidence>
<dbReference type="AlphaFoldDB" id="A0A975L944"/>
<dbReference type="Pfam" id="PF00248">
    <property type="entry name" value="Aldo_ket_red"/>
    <property type="match status" value="1"/>
</dbReference>
<accession>A0A975L944</accession>
<reference evidence="2" key="1">
    <citation type="submission" date="2021-05" db="EMBL/GenBank/DDBJ databases">
        <authorList>
            <person name="Kaiqin L."/>
            <person name="Jian G."/>
        </authorList>
    </citation>
    <scope>NUCLEOTIDE SEQUENCE</scope>
    <source>
        <strain evidence="2">HDS5</strain>
    </source>
</reference>
<gene>
    <name evidence="2" type="ORF">KGD82_22270</name>
</gene>
<dbReference type="KEGG" id="nec:KGD82_22270"/>
<keyword evidence="3" id="KW-1185">Reference proteome</keyword>
<dbReference type="Proteomes" id="UP000682416">
    <property type="component" value="Chromosome"/>
</dbReference>
<dbReference type="InterPro" id="IPR023210">
    <property type="entry name" value="NADP_OxRdtase_dom"/>
</dbReference>
<dbReference type="SUPFAM" id="SSF51430">
    <property type="entry name" value="NAD(P)-linked oxidoreductase"/>
    <property type="match status" value="1"/>
</dbReference>
<dbReference type="EMBL" id="CP074402">
    <property type="protein sequence ID" value="QVJ01007.1"/>
    <property type="molecule type" value="Genomic_DNA"/>
</dbReference>
<organism evidence="2 3">
    <name type="scientific">Nocardiopsis eucommiae</name>
    <dbReference type="NCBI Taxonomy" id="2831970"/>
    <lineage>
        <taxon>Bacteria</taxon>
        <taxon>Bacillati</taxon>
        <taxon>Actinomycetota</taxon>
        <taxon>Actinomycetes</taxon>
        <taxon>Streptosporangiales</taxon>
        <taxon>Nocardiopsidaceae</taxon>
        <taxon>Nocardiopsis</taxon>
    </lineage>
</organism>
<sequence length="290" mass="31399">MRSADPGIVLGLYRSRYERDLLEGALKLGIYRIDTSYNYLDFAAHRTLSQRAGDLLPGLSISTKVGFFPTDTGHSAHSLAPQRLRQAVEQSAEELGVPPDVVFLHNPEHSLTHVEPEEASDLLADAGAELEASVSTGLCGSWGIASWNPRPLLPAIRVQRNVPVPKIFMARAGLTVSARVLAAIESATALWELSPSQRWGMSPFAGHSTDPVWDRINARAFLLDDTSTSTLAAVFRVSFELPKASRMAVGTNQLGHLRELLQAARLHVNDSSVASYRNLLGAASTTPSPL</sequence>
<feature type="domain" description="NADP-dependent oxidoreductase" evidence="1">
    <location>
        <begin position="18"/>
        <end position="149"/>
    </location>
</feature>
<name>A0A975L944_9ACTN</name>